<dbReference type="GO" id="GO:0003735">
    <property type="term" value="F:structural constituent of ribosome"/>
    <property type="evidence" value="ECO:0007669"/>
    <property type="project" value="InterPro"/>
</dbReference>
<organism evidence="3 4">
    <name type="scientific">Rhodotorula diobovata</name>
    <dbReference type="NCBI Taxonomy" id="5288"/>
    <lineage>
        <taxon>Eukaryota</taxon>
        <taxon>Fungi</taxon>
        <taxon>Dikarya</taxon>
        <taxon>Basidiomycota</taxon>
        <taxon>Pucciniomycotina</taxon>
        <taxon>Microbotryomycetes</taxon>
        <taxon>Sporidiobolales</taxon>
        <taxon>Sporidiobolaceae</taxon>
        <taxon>Rhodotorula</taxon>
    </lineage>
</organism>
<sequence length="190" mass="20335">MSAKAAARRFPLYSFLARESPASLPATPGEAPSAFAGASNPFAPTKANPLARSWTAPRYSLRRQKKLRREVDALGLSQDVLPASFAKPPSSSSSSSDDASPAARLDPARRRLQSTPQIPATKVLDALGLDKFGPYAGRKGAAFKGKLWERKKEARVAHLAKLLQGADAKADAWRKTQADAKTKGKPALPF</sequence>
<dbReference type="OrthoDB" id="18529at2759"/>
<accession>A0A5C5FVK5</accession>
<feature type="region of interest" description="Disordered" evidence="1">
    <location>
        <begin position="82"/>
        <end position="119"/>
    </location>
</feature>
<reference evidence="3 4" key="1">
    <citation type="submission" date="2019-03" db="EMBL/GenBank/DDBJ databases">
        <title>Rhodosporidium diobovatum UCD-FST 08-225 genome sequencing, assembly, and annotation.</title>
        <authorList>
            <person name="Fakankun I.U."/>
            <person name="Fristensky B."/>
            <person name="Levin D.B."/>
        </authorList>
    </citation>
    <scope>NUCLEOTIDE SEQUENCE [LARGE SCALE GENOMIC DNA]</scope>
    <source>
        <strain evidence="3 4">UCD-FST 08-225</strain>
    </source>
</reference>
<evidence type="ECO:0000259" key="2">
    <source>
        <dbReference type="Pfam" id="PF18126"/>
    </source>
</evidence>
<name>A0A5C5FVK5_9BASI</name>
<evidence type="ECO:0000256" key="1">
    <source>
        <dbReference type="SAM" id="MobiDB-lite"/>
    </source>
</evidence>
<feature type="region of interest" description="Disordered" evidence="1">
    <location>
        <begin position="22"/>
        <end position="49"/>
    </location>
</feature>
<dbReference type="AlphaFoldDB" id="A0A5C5FVK5"/>
<feature type="region of interest" description="Disordered" evidence="1">
    <location>
        <begin position="170"/>
        <end position="190"/>
    </location>
</feature>
<feature type="compositionally biased region" description="Basic and acidic residues" evidence="1">
    <location>
        <begin position="170"/>
        <end position="182"/>
    </location>
</feature>
<evidence type="ECO:0000313" key="4">
    <source>
        <dbReference type="Proteomes" id="UP000311382"/>
    </source>
</evidence>
<dbReference type="PANTHER" id="PTHR28041:SF1">
    <property type="entry name" value="LARGE RIBOSOMAL SUBUNIT PROTEIN ML59"/>
    <property type="match status" value="1"/>
</dbReference>
<keyword evidence="4" id="KW-1185">Reference proteome</keyword>
<dbReference type="EMBL" id="SOZI01000053">
    <property type="protein sequence ID" value="TNY20967.1"/>
    <property type="molecule type" value="Genomic_DNA"/>
</dbReference>
<dbReference type="Pfam" id="PF18126">
    <property type="entry name" value="Mitoc_mL59"/>
    <property type="match status" value="1"/>
</dbReference>
<gene>
    <name evidence="3" type="ORF">DMC30DRAFT_351377</name>
</gene>
<evidence type="ECO:0000313" key="3">
    <source>
        <dbReference type="EMBL" id="TNY20967.1"/>
    </source>
</evidence>
<protein>
    <recommendedName>
        <fullName evidence="2">Large ribosomal subunit protein mL59 domain-containing protein</fullName>
    </recommendedName>
</protein>
<dbReference type="InterPro" id="IPR040922">
    <property type="entry name" value="Ribosomal_mL59_dom"/>
</dbReference>
<proteinExistence type="predicted"/>
<dbReference type="PANTHER" id="PTHR28041">
    <property type="entry name" value="54S RIBOSOMAL PROTEIN L25, MITOCHONDRIAL"/>
    <property type="match status" value="1"/>
</dbReference>
<dbReference type="GO" id="GO:0005762">
    <property type="term" value="C:mitochondrial large ribosomal subunit"/>
    <property type="evidence" value="ECO:0007669"/>
    <property type="project" value="InterPro"/>
</dbReference>
<dbReference type="Proteomes" id="UP000311382">
    <property type="component" value="Unassembled WGS sequence"/>
</dbReference>
<dbReference type="InterPro" id="IPR037507">
    <property type="entry name" value="Ribosomal_mL59"/>
</dbReference>
<feature type="domain" description="Large ribosomal subunit protein mL59" evidence="2">
    <location>
        <begin position="12"/>
        <end position="175"/>
    </location>
</feature>
<comment type="caution">
    <text evidence="3">The sequence shown here is derived from an EMBL/GenBank/DDBJ whole genome shotgun (WGS) entry which is preliminary data.</text>
</comment>
<feature type="compositionally biased region" description="Low complexity" evidence="1">
    <location>
        <begin position="82"/>
        <end position="105"/>
    </location>
</feature>